<evidence type="ECO:0000256" key="1">
    <source>
        <dbReference type="SAM" id="Phobius"/>
    </source>
</evidence>
<name>A0AAE2VYY9_9RHOB</name>
<gene>
    <name evidence="2" type="ORF">JQV55_12865</name>
</gene>
<evidence type="ECO:0000313" key="3">
    <source>
        <dbReference type="Proteomes" id="UP000732193"/>
    </source>
</evidence>
<dbReference type="RefSeq" id="WP_203242566.1">
    <property type="nucleotide sequence ID" value="NZ_JAFBRH010000003.1"/>
</dbReference>
<reference evidence="2 3" key="1">
    <citation type="submission" date="2021-01" db="EMBL/GenBank/DDBJ databases">
        <title>Diatom-associated Roseobacters Show Island Model of Population Structure.</title>
        <authorList>
            <person name="Qu L."/>
            <person name="Feng X."/>
            <person name="Chen Y."/>
            <person name="Li L."/>
            <person name="Wang X."/>
            <person name="Hu Z."/>
            <person name="Wang H."/>
            <person name="Luo H."/>
        </authorList>
    </citation>
    <scope>NUCLEOTIDE SEQUENCE [LARGE SCALE GENOMIC DNA]</scope>
    <source>
        <strain evidence="2 3">TR60-84</strain>
    </source>
</reference>
<dbReference type="EMBL" id="JAFBRM010000003">
    <property type="protein sequence ID" value="MBM1714454.1"/>
    <property type="molecule type" value="Genomic_DNA"/>
</dbReference>
<dbReference type="Proteomes" id="UP000732193">
    <property type="component" value="Unassembled WGS sequence"/>
</dbReference>
<comment type="caution">
    <text evidence="2">The sequence shown here is derived from an EMBL/GenBank/DDBJ whole genome shotgun (WGS) entry which is preliminary data.</text>
</comment>
<evidence type="ECO:0000313" key="2">
    <source>
        <dbReference type="EMBL" id="MBM1714454.1"/>
    </source>
</evidence>
<organism evidence="2 3">
    <name type="scientific">Sulfitobacter geojensis</name>
    <dbReference type="NCBI Taxonomy" id="1342299"/>
    <lineage>
        <taxon>Bacteria</taxon>
        <taxon>Pseudomonadati</taxon>
        <taxon>Pseudomonadota</taxon>
        <taxon>Alphaproteobacteria</taxon>
        <taxon>Rhodobacterales</taxon>
        <taxon>Roseobacteraceae</taxon>
        <taxon>Sulfitobacter</taxon>
    </lineage>
</organism>
<keyword evidence="1" id="KW-0812">Transmembrane</keyword>
<keyword evidence="1" id="KW-0472">Membrane</keyword>
<feature type="transmembrane region" description="Helical" evidence="1">
    <location>
        <begin position="24"/>
        <end position="41"/>
    </location>
</feature>
<keyword evidence="3" id="KW-1185">Reference proteome</keyword>
<keyword evidence="1" id="KW-1133">Transmembrane helix</keyword>
<dbReference type="AlphaFoldDB" id="A0AAE2VYY9"/>
<protein>
    <submittedName>
        <fullName evidence="2">Uncharacterized protein</fullName>
    </submittedName>
</protein>
<accession>A0AAE2VYY9</accession>
<proteinExistence type="predicted"/>
<sequence length="136" mass="14846">MSFRDVYSNEVLESRRARSQRARFWGKVVSIVLMLTVAVTLRTEPQLRSALVSAAMAGALQVTGRSVPATSPDFTAAFQAIPADTPLPASDTRVRDRIKINRPGSDANTAPQQVDMQALARDLQKSMAAFNRNGGW</sequence>